<gene>
    <name evidence="2" type="ORF">LG45_01690</name>
</gene>
<evidence type="ECO:0000313" key="2">
    <source>
        <dbReference type="EMBL" id="KGD69504.1"/>
    </source>
</evidence>
<feature type="region of interest" description="Disordered" evidence="1">
    <location>
        <begin position="70"/>
        <end position="90"/>
    </location>
</feature>
<dbReference type="Gene3D" id="1.20.120.1490">
    <property type="match status" value="1"/>
</dbReference>
<comment type="caution">
    <text evidence="2">The sequence shown here is derived from an EMBL/GenBank/DDBJ whole genome shotgun (WGS) entry which is preliminary data.</text>
</comment>
<name>A0A095SYP5_9FLAO</name>
<dbReference type="AlphaFoldDB" id="A0A095SYP5"/>
<protein>
    <submittedName>
        <fullName evidence="2">Uncharacterized protein</fullName>
    </submittedName>
</protein>
<dbReference type="OrthoDB" id="956918at2"/>
<organism evidence="2 3">
    <name type="scientific">Flavobacterium aquatile LMG 4008 = ATCC 11947</name>
    <dbReference type="NCBI Taxonomy" id="1453498"/>
    <lineage>
        <taxon>Bacteria</taxon>
        <taxon>Pseudomonadati</taxon>
        <taxon>Bacteroidota</taxon>
        <taxon>Flavobacteriia</taxon>
        <taxon>Flavobacteriales</taxon>
        <taxon>Flavobacteriaceae</taxon>
        <taxon>Flavobacterium</taxon>
    </lineage>
</organism>
<proteinExistence type="predicted"/>
<dbReference type="Proteomes" id="UP000029554">
    <property type="component" value="Unassembled WGS sequence"/>
</dbReference>
<feature type="compositionally biased region" description="Basic and acidic residues" evidence="1">
    <location>
        <begin position="70"/>
        <end position="88"/>
    </location>
</feature>
<dbReference type="EMBL" id="JRHH01000001">
    <property type="protein sequence ID" value="KGD69504.1"/>
    <property type="molecule type" value="Genomic_DNA"/>
</dbReference>
<feature type="compositionally biased region" description="Basic residues" evidence="1">
    <location>
        <begin position="134"/>
        <end position="143"/>
    </location>
</feature>
<dbReference type="eggNOG" id="ENOG5032Y0C">
    <property type="taxonomic scope" value="Bacteria"/>
</dbReference>
<sequence>MKNVFLAIALVLGLTTFAQEGKPARGEREKLTTEQQVELQTKKMKLELDLNDKQTADIKKIVEKQVAKREAKRAEMQAKREKGEKPSKDQMFQMKSEMLDAQIAHKAEMKKVLTAEQYTKWDTNQSERKEGFSKRMKKGKRGMKKEDIQK</sequence>
<accession>A0A095SYP5</accession>
<dbReference type="RefSeq" id="WP_035123771.1">
    <property type="nucleotide sequence ID" value="NZ_JRHH01000001.1"/>
</dbReference>
<keyword evidence="3" id="KW-1185">Reference proteome</keyword>
<dbReference type="STRING" id="1453498.LG45_01690"/>
<reference evidence="2 3" key="1">
    <citation type="submission" date="2014-09" db="EMBL/GenBank/DDBJ databases">
        <title>Whole Genome Shotgun of Flavobacterium aquatile LMG 4008.</title>
        <authorList>
            <person name="Gale A.N."/>
            <person name="Pipes S.E."/>
            <person name="Newman J.D."/>
        </authorList>
    </citation>
    <scope>NUCLEOTIDE SEQUENCE [LARGE SCALE GENOMIC DNA]</scope>
    <source>
        <strain evidence="2 3">LMG 4008</strain>
    </source>
</reference>
<evidence type="ECO:0000313" key="3">
    <source>
        <dbReference type="Proteomes" id="UP000029554"/>
    </source>
</evidence>
<feature type="region of interest" description="Disordered" evidence="1">
    <location>
        <begin position="120"/>
        <end position="150"/>
    </location>
</feature>
<evidence type="ECO:0000256" key="1">
    <source>
        <dbReference type="SAM" id="MobiDB-lite"/>
    </source>
</evidence>